<keyword evidence="22" id="KW-1185">Reference proteome</keyword>
<keyword evidence="16" id="KW-0865">Zymogen</keyword>
<evidence type="ECO:0000256" key="9">
    <source>
        <dbReference type="ARBA" id="ARBA00022703"/>
    </source>
</evidence>
<dbReference type="SUPFAM" id="SSF50494">
    <property type="entry name" value="Trypsin-like serine proteases"/>
    <property type="match status" value="1"/>
</dbReference>
<dbReference type="EC" id="3.4.21.108" evidence="5"/>
<dbReference type="GO" id="GO:0043065">
    <property type="term" value="P:positive regulation of apoptotic process"/>
    <property type="evidence" value="ECO:0007669"/>
    <property type="project" value="UniProtKB-ARBA"/>
</dbReference>
<evidence type="ECO:0000256" key="7">
    <source>
        <dbReference type="ARBA" id="ARBA00022670"/>
    </source>
</evidence>
<name>A0ABD0Z161_9HEMI</name>
<evidence type="ECO:0000256" key="6">
    <source>
        <dbReference type="ARBA" id="ARBA00016929"/>
    </source>
</evidence>
<evidence type="ECO:0000256" key="11">
    <source>
        <dbReference type="ARBA" id="ARBA00022825"/>
    </source>
</evidence>
<feature type="transmembrane region" description="Helical" evidence="19">
    <location>
        <begin position="49"/>
        <end position="69"/>
    </location>
</feature>
<dbReference type="GO" id="GO:0006508">
    <property type="term" value="P:proteolysis"/>
    <property type="evidence" value="ECO:0007669"/>
    <property type="project" value="UniProtKB-KW"/>
</dbReference>
<evidence type="ECO:0000256" key="5">
    <source>
        <dbReference type="ARBA" id="ARBA00013033"/>
    </source>
</evidence>
<proteinExistence type="inferred from homology"/>
<dbReference type="GO" id="GO:0008236">
    <property type="term" value="F:serine-type peptidase activity"/>
    <property type="evidence" value="ECO:0007669"/>
    <property type="project" value="UniProtKB-KW"/>
</dbReference>
<keyword evidence="14" id="KW-0496">Mitochondrion</keyword>
<evidence type="ECO:0000313" key="22">
    <source>
        <dbReference type="Proteomes" id="UP001558652"/>
    </source>
</evidence>
<dbReference type="AlphaFoldDB" id="A0ABD0Z161"/>
<dbReference type="PANTHER" id="PTHR22939">
    <property type="entry name" value="SERINE PROTEASE FAMILY S1C HTRA-RELATED"/>
    <property type="match status" value="1"/>
</dbReference>
<evidence type="ECO:0000256" key="1">
    <source>
        <dbReference type="ARBA" id="ARBA00001760"/>
    </source>
</evidence>
<evidence type="ECO:0000256" key="18">
    <source>
        <dbReference type="ARBA" id="ARBA00035606"/>
    </source>
</evidence>
<dbReference type="InterPro" id="IPR001478">
    <property type="entry name" value="PDZ"/>
</dbReference>
<evidence type="ECO:0000256" key="4">
    <source>
        <dbReference type="ARBA" id="ARBA00010541"/>
    </source>
</evidence>
<organism evidence="21 22">
    <name type="scientific">Ranatra chinensis</name>
    <dbReference type="NCBI Taxonomy" id="642074"/>
    <lineage>
        <taxon>Eukaryota</taxon>
        <taxon>Metazoa</taxon>
        <taxon>Ecdysozoa</taxon>
        <taxon>Arthropoda</taxon>
        <taxon>Hexapoda</taxon>
        <taxon>Insecta</taxon>
        <taxon>Pterygota</taxon>
        <taxon>Neoptera</taxon>
        <taxon>Paraneoptera</taxon>
        <taxon>Hemiptera</taxon>
        <taxon>Heteroptera</taxon>
        <taxon>Panheteroptera</taxon>
        <taxon>Nepomorpha</taxon>
        <taxon>Nepidae</taxon>
        <taxon>Ranatrinae</taxon>
        <taxon>Ranatra</taxon>
    </lineage>
</organism>
<dbReference type="GO" id="GO:0031966">
    <property type="term" value="C:mitochondrial membrane"/>
    <property type="evidence" value="ECO:0007669"/>
    <property type="project" value="UniProtKB-SubCell"/>
</dbReference>
<evidence type="ECO:0000256" key="3">
    <source>
        <dbReference type="ARBA" id="ARBA00004375"/>
    </source>
</evidence>
<dbReference type="Pfam" id="PF17820">
    <property type="entry name" value="PDZ_6"/>
    <property type="match status" value="1"/>
</dbReference>
<dbReference type="Gene3D" id="2.40.10.120">
    <property type="match status" value="1"/>
</dbReference>
<evidence type="ECO:0000256" key="13">
    <source>
        <dbReference type="ARBA" id="ARBA00022989"/>
    </source>
</evidence>
<dbReference type="PANTHER" id="PTHR22939:SF129">
    <property type="entry name" value="SERINE PROTEASE HTRA2, MITOCHONDRIAL"/>
    <property type="match status" value="1"/>
</dbReference>
<evidence type="ECO:0000256" key="10">
    <source>
        <dbReference type="ARBA" id="ARBA00022801"/>
    </source>
</evidence>
<evidence type="ECO:0000256" key="2">
    <source>
        <dbReference type="ARBA" id="ARBA00004304"/>
    </source>
</evidence>
<dbReference type="PROSITE" id="PS50106">
    <property type="entry name" value="PDZ"/>
    <property type="match status" value="1"/>
</dbReference>
<comment type="caution">
    <text evidence="21">The sequence shown here is derived from an EMBL/GenBank/DDBJ whole genome shotgun (WGS) entry which is preliminary data.</text>
</comment>
<dbReference type="FunFam" id="2.40.10.120:FF:000004">
    <property type="entry name" value="Serine protease HTRA2, mitochondrial"/>
    <property type="match status" value="1"/>
</dbReference>
<comment type="subcellular location">
    <subcellularLocation>
        <location evidence="3">Mitochondrion intermembrane space</location>
        <topology evidence="3">Single-pass membrane protein</topology>
    </subcellularLocation>
    <subcellularLocation>
        <location evidence="2">Mitochondrion membrane</location>
        <topology evidence="2">Single-pass membrane protein</topology>
    </subcellularLocation>
</comment>
<dbReference type="InterPro" id="IPR001940">
    <property type="entry name" value="Peptidase_S1C"/>
</dbReference>
<feature type="domain" description="PDZ" evidence="20">
    <location>
        <begin position="312"/>
        <end position="407"/>
    </location>
</feature>
<dbReference type="Proteomes" id="UP001558652">
    <property type="component" value="Unassembled WGS sequence"/>
</dbReference>
<evidence type="ECO:0000256" key="8">
    <source>
        <dbReference type="ARBA" id="ARBA00022692"/>
    </source>
</evidence>
<keyword evidence="10" id="KW-0378">Hydrolase</keyword>
<keyword evidence="13 19" id="KW-1133">Transmembrane helix</keyword>
<keyword evidence="9" id="KW-0053">Apoptosis</keyword>
<keyword evidence="7" id="KW-0645">Protease</keyword>
<dbReference type="InterPro" id="IPR041489">
    <property type="entry name" value="PDZ_6"/>
</dbReference>
<evidence type="ECO:0000256" key="17">
    <source>
        <dbReference type="ARBA" id="ARBA00029644"/>
    </source>
</evidence>
<evidence type="ECO:0000259" key="20">
    <source>
        <dbReference type="PROSITE" id="PS50106"/>
    </source>
</evidence>
<evidence type="ECO:0000313" key="21">
    <source>
        <dbReference type="EMBL" id="KAL1138192.1"/>
    </source>
</evidence>
<sequence length="419" mass="45723">MALQRCSRFLCNLNKFFAANQFVKIVPAQYLSSGVKKKPYFLSNSSKTFNNFGISLSLGVLFGLGYFYFKRRSKSEESLIATVKAAQITGGGGSRRDKFNFIADVVENTASSVVYIELLDRGRLDFFTGVPSAQSNGSGFIVSEDGLILTNAHVVMGRPSSTVQVKLQDGSVFPGIVEDVDMKWDLATVRIRANRKLSVMKLGNSRELRPGEWVIAMGSPLSLSNTITAGVISTVQRTSKELRLYGKDMDYIQTDAAITFGNSGGPLVNLDGEAIGINSMKVTAGISFAIPIDYAKDFLQRAANKNKDVSPDKTLRSNPRRYMGITMLTLTPDIIRELQSRNQVIPAGVSHGVLVWKVVIGSPAFQGGLKPGDIVTHINNQPVMGANTVYQILESTGPLEISIYRNGTRMVVMIVPEET</sequence>
<dbReference type="Gene3D" id="2.30.42.10">
    <property type="match status" value="1"/>
</dbReference>
<keyword evidence="11" id="KW-0720">Serine protease</keyword>
<dbReference type="PRINTS" id="PR00834">
    <property type="entry name" value="PROTEASES2C"/>
</dbReference>
<dbReference type="GO" id="GO:0005758">
    <property type="term" value="C:mitochondrial intermembrane space"/>
    <property type="evidence" value="ECO:0007669"/>
    <property type="project" value="UniProtKB-SubCell"/>
</dbReference>
<dbReference type="Pfam" id="PF13365">
    <property type="entry name" value="Trypsin_2"/>
    <property type="match status" value="1"/>
</dbReference>
<gene>
    <name evidence="21" type="ORF">AAG570_009884</name>
</gene>
<dbReference type="EMBL" id="JBFDAA010000004">
    <property type="protein sequence ID" value="KAL1138192.1"/>
    <property type="molecule type" value="Genomic_DNA"/>
</dbReference>
<comment type="function">
    <text evidence="18">Serine protease that shows proteolytic activity against a non-specific substrate beta-casein. Promotes or induces cell death either by direct binding to and inhibition of BIRC proteins (also called inhibitor of apoptosis proteins, IAPs), leading to an increase in caspase activity, or by a BIRC inhibition-independent, caspase-independent and serine protease activity-dependent mechanism. Can antagonize antiapoptotic activity of th/Diap1 by directly inducing the degradation of th/Diap1.</text>
</comment>
<keyword evidence="12" id="KW-0809">Transit peptide</keyword>
<protein>
    <recommendedName>
        <fullName evidence="6">Serine protease HTRA2, mitochondrial</fullName>
        <ecNumber evidence="5">3.4.21.108</ecNumber>
    </recommendedName>
    <alternativeName>
        <fullName evidence="17">High temperature requirement protein A2</fullName>
    </alternativeName>
</protein>
<evidence type="ECO:0000256" key="14">
    <source>
        <dbReference type="ARBA" id="ARBA00023128"/>
    </source>
</evidence>
<dbReference type="InterPro" id="IPR036034">
    <property type="entry name" value="PDZ_sf"/>
</dbReference>
<evidence type="ECO:0000256" key="19">
    <source>
        <dbReference type="SAM" id="Phobius"/>
    </source>
</evidence>
<dbReference type="SUPFAM" id="SSF50156">
    <property type="entry name" value="PDZ domain-like"/>
    <property type="match status" value="1"/>
</dbReference>
<keyword evidence="15 19" id="KW-0472">Membrane</keyword>
<reference evidence="21 22" key="1">
    <citation type="submission" date="2024-07" db="EMBL/GenBank/DDBJ databases">
        <title>Chromosome-level genome assembly of the water stick insect Ranatra chinensis (Heteroptera: Nepidae).</title>
        <authorList>
            <person name="Liu X."/>
        </authorList>
    </citation>
    <scope>NUCLEOTIDE SEQUENCE [LARGE SCALE GENOMIC DNA]</scope>
    <source>
        <strain evidence="21">Cailab_2021Rc</strain>
        <tissue evidence="21">Muscle</tissue>
    </source>
</reference>
<accession>A0ABD0Z161</accession>
<evidence type="ECO:0000256" key="15">
    <source>
        <dbReference type="ARBA" id="ARBA00023136"/>
    </source>
</evidence>
<evidence type="ECO:0000256" key="12">
    <source>
        <dbReference type="ARBA" id="ARBA00022946"/>
    </source>
</evidence>
<keyword evidence="8 19" id="KW-0812">Transmembrane</keyword>
<evidence type="ECO:0000256" key="16">
    <source>
        <dbReference type="ARBA" id="ARBA00023145"/>
    </source>
</evidence>
<comment type="similarity">
    <text evidence="4">Belongs to the peptidase S1C family.</text>
</comment>
<dbReference type="InterPro" id="IPR009003">
    <property type="entry name" value="Peptidase_S1_PA"/>
</dbReference>
<dbReference type="SMART" id="SM00228">
    <property type="entry name" value="PDZ"/>
    <property type="match status" value="1"/>
</dbReference>
<comment type="catalytic activity">
    <reaction evidence="1">
        <text>Cleavage of non-polar aliphatic amino-acids at the P1 position, with a preference for Val, Ile and Met. At the P2 and P3 positions, Arg is selected most strongly with a secondary preference for other hydrophilic residues.</text>
        <dbReference type="EC" id="3.4.21.108"/>
    </reaction>
</comment>
<dbReference type="GO" id="GO:0007005">
    <property type="term" value="P:mitochondrion organization"/>
    <property type="evidence" value="ECO:0007669"/>
    <property type="project" value="UniProtKB-ARBA"/>
</dbReference>
<dbReference type="GO" id="GO:0006915">
    <property type="term" value="P:apoptotic process"/>
    <property type="evidence" value="ECO:0007669"/>
    <property type="project" value="UniProtKB-KW"/>
</dbReference>